<organism evidence="2 3">
    <name type="scientific">Desulfococcus multivorans DSM 2059</name>
    <dbReference type="NCBI Taxonomy" id="1121405"/>
    <lineage>
        <taxon>Bacteria</taxon>
        <taxon>Pseudomonadati</taxon>
        <taxon>Thermodesulfobacteriota</taxon>
        <taxon>Desulfobacteria</taxon>
        <taxon>Desulfobacterales</taxon>
        <taxon>Desulfococcaceae</taxon>
        <taxon>Desulfococcus</taxon>
    </lineage>
</organism>
<dbReference type="InterPro" id="IPR009078">
    <property type="entry name" value="Ferritin-like_SF"/>
</dbReference>
<dbReference type="STRING" id="897.B2D07_10485"/>
<keyword evidence="3" id="KW-1185">Reference proteome</keyword>
<evidence type="ECO:0000313" key="3">
    <source>
        <dbReference type="Proteomes" id="UP000014977"/>
    </source>
</evidence>
<evidence type="ECO:0000313" key="2">
    <source>
        <dbReference type="EMBL" id="EPR44842.1"/>
    </source>
</evidence>
<comment type="caution">
    <text evidence="2">The sequence shown here is derived from an EMBL/GenBank/DDBJ whole genome shotgun (WGS) entry which is preliminary data.</text>
</comment>
<dbReference type="eggNOG" id="COG1633">
    <property type="taxonomic scope" value="Bacteria"/>
</dbReference>
<dbReference type="Pfam" id="PF02915">
    <property type="entry name" value="Rubrerythrin"/>
    <property type="match status" value="1"/>
</dbReference>
<feature type="domain" description="Rubrerythrin diiron-binding" evidence="1">
    <location>
        <begin position="8"/>
        <end position="145"/>
    </location>
</feature>
<gene>
    <name evidence="2" type="ORF">dsmv_3768</name>
</gene>
<sequence>MHFESINEIIDFAIQKEQEAVDFYLTASREESMSGSKEMLIEFSEEEKKHKRMLEELKVKGYAEGVEDYQFKWIKDIKRSDYMDDMVYKPGMGYRDILIVAIKREENALKLYNKLLAEAKSENAKAIFKILCQEEARHKLGLETLYDDHMAEMGD</sequence>
<dbReference type="InterPro" id="IPR003251">
    <property type="entry name" value="Rr_diiron-bd_dom"/>
</dbReference>
<dbReference type="OrthoDB" id="1118885at2"/>
<reference evidence="2 3" key="1">
    <citation type="journal article" date="2013" name="Genome Announc.">
        <title>Draft genome sequences for three mercury-methylating, sulfate-reducing bacteria.</title>
        <authorList>
            <person name="Brown S.D."/>
            <person name="Hurt R.A.Jr."/>
            <person name="Gilmour C.C."/>
            <person name="Elias D.A."/>
        </authorList>
    </citation>
    <scope>NUCLEOTIDE SEQUENCE [LARGE SCALE GENOMIC DNA]</scope>
    <source>
        <strain evidence="2 3">DSM 2059</strain>
    </source>
</reference>
<dbReference type="GO" id="GO:0046872">
    <property type="term" value="F:metal ion binding"/>
    <property type="evidence" value="ECO:0007669"/>
    <property type="project" value="InterPro"/>
</dbReference>
<dbReference type="EMBL" id="ATHJ01000015">
    <property type="protein sequence ID" value="EPR44842.1"/>
    <property type="molecule type" value="Genomic_DNA"/>
</dbReference>
<dbReference type="PANTHER" id="PTHR33531">
    <property type="entry name" value="RUBRERYTHRIN SUBFAMILY"/>
    <property type="match status" value="1"/>
</dbReference>
<dbReference type="Gene3D" id="1.20.1260.10">
    <property type="match status" value="1"/>
</dbReference>
<dbReference type="GO" id="GO:0016491">
    <property type="term" value="F:oxidoreductase activity"/>
    <property type="evidence" value="ECO:0007669"/>
    <property type="project" value="InterPro"/>
</dbReference>
<dbReference type="SUPFAM" id="SSF47240">
    <property type="entry name" value="Ferritin-like"/>
    <property type="match status" value="1"/>
</dbReference>
<dbReference type="PANTHER" id="PTHR33531:SF10">
    <property type="entry name" value="BLR7895 PROTEIN"/>
    <property type="match status" value="1"/>
</dbReference>
<dbReference type="RefSeq" id="WP_020875375.1">
    <property type="nucleotide sequence ID" value="NZ_ATHJ01000015.1"/>
</dbReference>
<accession>S7U688</accession>
<protein>
    <submittedName>
        <fullName evidence="2">Rubrerythrin Rbr</fullName>
    </submittedName>
</protein>
<dbReference type="AlphaFoldDB" id="S7U688"/>
<name>S7U688_DESML</name>
<evidence type="ECO:0000259" key="1">
    <source>
        <dbReference type="Pfam" id="PF02915"/>
    </source>
</evidence>
<dbReference type="InterPro" id="IPR012347">
    <property type="entry name" value="Ferritin-like"/>
</dbReference>
<dbReference type="Proteomes" id="UP000014977">
    <property type="component" value="Unassembled WGS sequence"/>
</dbReference>
<dbReference type="CDD" id="cd01045">
    <property type="entry name" value="Ferritin_like_AB"/>
    <property type="match status" value="1"/>
</dbReference>
<proteinExistence type="predicted"/>